<evidence type="ECO:0000313" key="1">
    <source>
        <dbReference type="EMBL" id="KAA1108443.1"/>
    </source>
</evidence>
<dbReference type="Proteomes" id="UP000324748">
    <property type="component" value="Unassembled WGS sequence"/>
</dbReference>
<evidence type="ECO:0000313" key="2">
    <source>
        <dbReference type="Proteomes" id="UP000324748"/>
    </source>
</evidence>
<comment type="caution">
    <text evidence="1">The sequence shown here is derived from an EMBL/GenBank/DDBJ whole genome shotgun (WGS) entry which is preliminary data.</text>
</comment>
<proteinExistence type="predicted"/>
<organism evidence="1 2">
    <name type="scientific">Puccinia graminis f. sp. tritici</name>
    <dbReference type="NCBI Taxonomy" id="56615"/>
    <lineage>
        <taxon>Eukaryota</taxon>
        <taxon>Fungi</taxon>
        <taxon>Dikarya</taxon>
        <taxon>Basidiomycota</taxon>
        <taxon>Pucciniomycotina</taxon>
        <taxon>Pucciniomycetes</taxon>
        <taxon>Pucciniales</taxon>
        <taxon>Pucciniaceae</taxon>
        <taxon>Puccinia</taxon>
    </lineage>
</organism>
<gene>
    <name evidence="1" type="ORF">PGT21_013045</name>
</gene>
<protein>
    <submittedName>
        <fullName evidence="1">Uncharacterized protein</fullName>
    </submittedName>
</protein>
<name>A0A5B0Q5P7_PUCGR</name>
<reference evidence="1 2" key="1">
    <citation type="submission" date="2019-05" db="EMBL/GenBank/DDBJ databases">
        <title>Emergence of the Ug99 lineage of the wheat stem rust pathogen through somatic hybridization.</title>
        <authorList>
            <person name="Li F."/>
            <person name="Upadhyaya N.M."/>
            <person name="Sperschneider J."/>
            <person name="Matny O."/>
            <person name="Nguyen-Phuc H."/>
            <person name="Mago R."/>
            <person name="Raley C."/>
            <person name="Miller M.E."/>
            <person name="Silverstein K.A.T."/>
            <person name="Henningsen E."/>
            <person name="Hirsch C.D."/>
            <person name="Visser B."/>
            <person name="Pretorius Z.A."/>
            <person name="Steffenson B.J."/>
            <person name="Schwessinger B."/>
            <person name="Dodds P.N."/>
            <person name="Figueroa M."/>
        </authorList>
    </citation>
    <scope>NUCLEOTIDE SEQUENCE [LARGE SCALE GENOMIC DNA]</scope>
    <source>
        <strain evidence="1">21-0</strain>
    </source>
</reference>
<accession>A0A5B0Q5P7</accession>
<dbReference type="EMBL" id="VSWC01000028">
    <property type="protein sequence ID" value="KAA1108443.1"/>
    <property type="molecule type" value="Genomic_DNA"/>
</dbReference>
<dbReference type="AlphaFoldDB" id="A0A5B0Q5P7"/>
<keyword evidence="2" id="KW-1185">Reference proteome</keyword>
<sequence>MVIYGVTSLTPNPHFSSKTLSFTSKISVQVYSKPILILEDGRIRFTFVDNTVPYPDCLNGSNYPSYTVFAKPMSLPLHVPGPWLTYYGIINDFPRDGPIVVHANASYWERDCPSFMRNGGVPHITGHFRILSHDVGIVVQPLFPSPMSFQIKCPGFIAMYSDVLEPNHQVWISGRILRRVDNILYINTSIIAPCAHIKEKHWNRRL</sequence>